<dbReference type="EMBL" id="HG994357">
    <property type="protein sequence ID" value="CAF2127768.1"/>
    <property type="molecule type" value="Genomic_DNA"/>
</dbReference>
<dbReference type="AlphaFoldDB" id="A0A816W322"/>
<organism evidence="2">
    <name type="scientific">Brassica napus</name>
    <name type="common">Rape</name>
    <dbReference type="NCBI Taxonomy" id="3708"/>
    <lineage>
        <taxon>Eukaryota</taxon>
        <taxon>Viridiplantae</taxon>
        <taxon>Streptophyta</taxon>
        <taxon>Embryophyta</taxon>
        <taxon>Tracheophyta</taxon>
        <taxon>Spermatophyta</taxon>
        <taxon>Magnoliopsida</taxon>
        <taxon>eudicotyledons</taxon>
        <taxon>Gunneridae</taxon>
        <taxon>Pentapetalae</taxon>
        <taxon>rosids</taxon>
        <taxon>malvids</taxon>
        <taxon>Brassicales</taxon>
        <taxon>Brassicaceae</taxon>
        <taxon>Brassiceae</taxon>
        <taxon>Brassica</taxon>
    </lineage>
</organism>
<gene>
    <name evidence="2" type="ORF">DARMORV10_A03P39550.1</name>
</gene>
<proteinExistence type="predicted"/>
<dbReference type="Proteomes" id="UP001295469">
    <property type="component" value="Chromosome A03"/>
</dbReference>
<feature type="region of interest" description="Disordered" evidence="1">
    <location>
        <begin position="1"/>
        <end position="22"/>
    </location>
</feature>
<protein>
    <submittedName>
        <fullName evidence="2">(rape) hypothetical protein</fullName>
    </submittedName>
</protein>
<reference evidence="2" key="1">
    <citation type="submission" date="2021-01" db="EMBL/GenBank/DDBJ databases">
        <authorList>
            <consortium name="Genoscope - CEA"/>
            <person name="William W."/>
        </authorList>
    </citation>
    <scope>NUCLEOTIDE SEQUENCE</scope>
</reference>
<sequence length="50" mass="5908">MVIIRSRPNEVEETGSSQRNNITHTPKEVCVTKLTFVNDLNEMIKWKYWA</sequence>
<evidence type="ECO:0000256" key="1">
    <source>
        <dbReference type="SAM" id="MobiDB-lite"/>
    </source>
</evidence>
<accession>A0A816W322</accession>
<name>A0A816W322_BRANA</name>
<evidence type="ECO:0000313" key="2">
    <source>
        <dbReference type="EMBL" id="CAF2127768.1"/>
    </source>
</evidence>